<dbReference type="Pfam" id="PF08423">
    <property type="entry name" value="Rad51"/>
    <property type="match status" value="1"/>
</dbReference>
<evidence type="ECO:0000313" key="7">
    <source>
        <dbReference type="Proteomes" id="UP000002630"/>
    </source>
</evidence>
<evidence type="ECO:0000256" key="2">
    <source>
        <dbReference type="ARBA" id="ARBA00022840"/>
    </source>
</evidence>
<evidence type="ECO:0000259" key="5">
    <source>
        <dbReference type="PROSITE" id="PS50162"/>
    </source>
</evidence>
<dbReference type="EMBL" id="FN648531">
    <property type="protein sequence ID" value="CBJ26525.1"/>
    <property type="molecule type" value="Genomic_DNA"/>
</dbReference>
<dbReference type="GO" id="GO:0003697">
    <property type="term" value="F:single-stranded DNA binding"/>
    <property type="evidence" value="ECO:0007669"/>
    <property type="project" value="TreeGrafter"/>
</dbReference>
<dbReference type="Proteomes" id="UP000002630">
    <property type="component" value="Linkage Group LG25"/>
</dbReference>
<feature type="domain" description="RecA family profile 1" evidence="5">
    <location>
        <begin position="109"/>
        <end position="251"/>
    </location>
</feature>
<dbReference type="SUPFAM" id="SSF47794">
    <property type="entry name" value="Rad51 N-terminal domain-like"/>
    <property type="match status" value="1"/>
</dbReference>
<name>D7FY86_ECTSI</name>
<dbReference type="GO" id="GO:0000150">
    <property type="term" value="F:DNA strand exchange activity"/>
    <property type="evidence" value="ECO:0007669"/>
    <property type="project" value="TreeGrafter"/>
</dbReference>
<evidence type="ECO:0000313" key="6">
    <source>
        <dbReference type="EMBL" id="CBJ26525.1"/>
    </source>
</evidence>
<organism evidence="6 7">
    <name type="scientific">Ectocarpus siliculosus</name>
    <name type="common">Brown alga</name>
    <name type="synonym">Conferva siliculosa</name>
    <dbReference type="NCBI Taxonomy" id="2880"/>
    <lineage>
        <taxon>Eukaryota</taxon>
        <taxon>Sar</taxon>
        <taxon>Stramenopiles</taxon>
        <taxon>Ochrophyta</taxon>
        <taxon>PX clade</taxon>
        <taxon>Phaeophyceae</taxon>
        <taxon>Ectocarpales</taxon>
        <taxon>Ectocarpaceae</taxon>
        <taxon>Ectocarpus</taxon>
    </lineage>
</organism>
<dbReference type="EMBL" id="FN649750">
    <property type="protein sequence ID" value="CBJ26525.1"/>
    <property type="molecule type" value="Genomic_DNA"/>
</dbReference>
<dbReference type="PROSITE" id="PS50162">
    <property type="entry name" value="RECA_2"/>
    <property type="match status" value="1"/>
</dbReference>
<dbReference type="GO" id="GO:0140664">
    <property type="term" value="F:ATP-dependent DNA damage sensor activity"/>
    <property type="evidence" value="ECO:0007669"/>
    <property type="project" value="InterPro"/>
</dbReference>
<evidence type="ECO:0000256" key="4">
    <source>
        <dbReference type="SAM" id="MobiDB-lite"/>
    </source>
</evidence>
<dbReference type="AlphaFoldDB" id="D7FY86"/>
<dbReference type="InParanoid" id="D7FY86"/>
<dbReference type="InterPro" id="IPR027417">
    <property type="entry name" value="P-loop_NTPase"/>
</dbReference>
<feature type="compositionally biased region" description="Low complexity" evidence="4">
    <location>
        <begin position="1"/>
        <end position="18"/>
    </location>
</feature>
<keyword evidence="2" id="KW-0067">ATP-binding</keyword>
<keyword evidence="1" id="KW-0547">Nucleotide-binding</keyword>
<feature type="region of interest" description="Disordered" evidence="4">
    <location>
        <begin position="1"/>
        <end position="26"/>
    </location>
</feature>
<dbReference type="InterPro" id="IPR013632">
    <property type="entry name" value="Rad51_C"/>
</dbReference>
<dbReference type="OMA" id="TATECHQ"/>
<dbReference type="OrthoDB" id="10251254at2759"/>
<accession>D7FY86</accession>
<dbReference type="PANTHER" id="PTHR22942">
    <property type="entry name" value="RECA/RAD51/RADA DNA STRAND-PAIRING FAMILY MEMBER"/>
    <property type="match status" value="1"/>
</dbReference>
<keyword evidence="3" id="KW-0238">DNA-binding</keyword>
<dbReference type="InterPro" id="IPR020588">
    <property type="entry name" value="RecA_ATP-bd"/>
</dbReference>
<dbReference type="GO" id="GO:0000730">
    <property type="term" value="P:DNA recombinase assembly"/>
    <property type="evidence" value="ECO:0007669"/>
    <property type="project" value="TreeGrafter"/>
</dbReference>
<dbReference type="GO" id="GO:0005524">
    <property type="term" value="F:ATP binding"/>
    <property type="evidence" value="ECO:0007669"/>
    <property type="project" value="UniProtKB-KW"/>
</dbReference>
<dbReference type="GO" id="GO:0006312">
    <property type="term" value="P:mitotic recombination"/>
    <property type="evidence" value="ECO:0007669"/>
    <property type="project" value="TreeGrafter"/>
</dbReference>
<dbReference type="InterPro" id="IPR010995">
    <property type="entry name" value="DNA_repair_Rad51/TF_NusA_a-hlx"/>
</dbReference>
<gene>
    <name evidence="6" type="ORF">Esi_0034_0089</name>
</gene>
<dbReference type="Gene3D" id="3.40.50.300">
    <property type="entry name" value="P-loop containing nucleotide triphosphate hydrolases"/>
    <property type="match status" value="1"/>
</dbReference>
<reference evidence="6 7" key="1">
    <citation type="journal article" date="2010" name="Nature">
        <title>The Ectocarpus genome and the independent evolution of multicellularity in brown algae.</title>
        <authorList>
            <person name="Cock J.M."/>
            <person name="Sterck L."/>
            <person name="Rouze P."/>
            <person name="Scornet D."/>
            <person name="Allen A.E."/>
            <person name="Amoutzias G."/>
            <person name="Anthouard V."/>
            <person name="Artiguenave F."/>
            <person name="Aury J.M."/>
            <person name="Badger J.H."/>
            <person name="Beszteri B."/>
            <person name="Billiau K."/>
            <person name="Bonnet E."/>
            <person name="Bothwell J.H."/>
            <person name="Bowler C."/>
            <person name="Boyen C."/>
            <person name="Brownlee C."/>
            <person name="Carrano C.J."/>
            <person name="Charrier B."/>
            <person name="Cho G.Y."/>
            <person name="Coelho S.M."/>
            <person name="Collen J."/>
            <person name="Corre E."/>
            <person name="Da Silva C."/>
            <person name="Delage L."/>
            <person name="Delaroque N."/>
            <person name="Dittami S.M."/>
            <person name="Doulbeau S."/>
            <person name="Elias M."/>
            <person name="Farnham G."/>
            <person name="Gachon C.M."/>
            <person name="Gschloessl B."/>
            <person name="Heesch S."/>
            <person name="Jabbari K."/>
            <person name="Jubin C."/>
            <person name="Kawai H."/>
            <person name="Kimura K."/>
            <person name="Kloareg B."/>
            <person name="Kupper F.C."/>
            <person name="Lang D."/>
            <person name="Le Bail A."/>
            <person name="Leblanc C."/>
            <person name="Lerouge P."/>
            <person name="Lohr M."/>
            <person name="Lopez P.J."/>
            <person name="Martens C."/>
            <person name="Maumus F."/>
            <person name="Michel G."/>
            <person name="Miranda-Saavedra D."/>
            <person name="Morales J."/>
            <person name="Moreau H."/>
            <person name="Motomura T."/>
            <person name="Nagasato C."/>
            <person name="Napoli C.A."/>
            <person name="Nelson D.R."/>
            <person name="Nyvall-Collen P."/>
            <person name="Peters A.F."/>
            <person name="Pommier C."/>
            <person name="Potin P."/>
            <person name="Poulain J."/>
            <person name="Quesneville H."/>
            <person name="Read B."/>
            <person name="Rensing S.A."/>
            <person name="Ritter A."/>
            <person name="Rousvoal S."/>
            <person name="Samanta M."/>
            <person name="Samson G."/>
            <person name="Schroeder D.C."/>
            <person name="Segurens B."/>
            <person name="Strittmatter M."/>
            <person name="Tonon T."/>
            <person name="Tregear J.W."/>
            <person name="Valentin K."/>
            <person name="von Dassow P."/>
            <person name="Yamagishi T."/>
            <person name="Van de Peer Y."/>
            <person name="Wincker P."/>
        </authorList>
    </citation>
    <scope>NUCLEOTIDE SEQUENCE [LARGE SCALE GENOMIC DNA]</scope>
    <source>
        <strain evidence="7">Ec32 / CCAP1310/4</strain>
    </source>
</reference>
<dbReference type="Gene3D" id="1.10.150.20">
    <property type="entry name" value="5' to 3' exonuclease, C-terminal subdomain"/>
    <property type="match status" value="1"/>
</dbReference>
<dbReference type="SUPFAM" id="SSF52540">
    <property type="entry name" value="P-loop containing nucleoside triphosphate hydrolases"/>
    <property type="match status" value="1"/>
</dbReference>
<protein>
    <submittedName>
        <fullName evidence="6">Meiotic recombination protein DMC1/LIM15 homolog, putative</fullName>
    </submittedName>
</protein>
<dbReference type="STRING" id="2880.D7FY86"/>
<dbReference type="PANTHER" id="PTHR22942:SF30">
    <property type="entry name" value="MEIOTIC RECOMBINATION PROTEIN DMC1_LIM15 HOMOLOG"/>
    <property type="match status" value="1"/>
</dbReference>
<evidence type="ECO:0000256" key="1">
    <source>
        <dbReference type="ARBA" id="ARBA00022741"/>
    </source>
</evidence>
<dbReference type="eggNOG" id="KOG1434">
    <property type="taxonomic scope" value="Eukaryota"/>
</dbReference>
<keyword evidence="7" id="KW-1185">Reference proteome</keyword>
<sequence length="251" mass="27346">MASAQASRRNSNQQQQQNEDQEVDDVDSFQCVEELTNAGIKMAEINKLKEANLATVGAVLATPTKRLLTIRGFSDATVAKIQLAAAKVDTSGSSGMFKTGLQCRQAREKVIKVHTGSKQLDALLGGGIETGSITEFFGEFRSGKTQLCHTLCVTSQLSKESGGAEGRVVYMDTEGNFRPERVEAIAERFGLDPTETLENVIVTRVFNHEQQIDRAHVRISVVNVGVLQNARNVKTSPESQVPLRLTDVLGR</sequence>
<dbReference type="GO" id="GO:0003690">
    <property type="term" value="F:double-stranded DNA binding"/>
    <property type="evidence" value="ECO:0007669"/>
    <property type="project" value="TreeGrafter"/>
</dbReference>
<dbReference type="GO" id="GO:0042148">
    <property type="term" value="P:DNA strand invasion"/>
    <property type="evidence" value="ECO:0007669"/>
    <property type="project" value="TreeGrafter"/>
</dbReference>
<proteinExistence type="predicted"/>
<evidence type="ECO:0000256" key="3">
    <source>
        <dbReference type="ARBA" id="ARBA00023125"/>
    </source>
</evidence>